<dbReference type="AlphaFoldDB" id="A0A8H5CY21"/>
<feature type="compositionally biased region" description="Low complexity" evidence="1">
    <location>
        <begin position="407"/>
        <end position="420"/>
    </location>
</feature>
<feature type="compositionally biased region" description="Polar residues" evidence="1">
    <location>
        <begin position="328"/>
        <end position="337"/>
    </location>
</feature>
<evidence type="ECO:0000256" key="1">
    <source>
        <dbReference type="SAM" id="MobiDB-lite"/>
    </source>
</evidence>
<feature type="region of interest" description="Disordered" evidence="1">
    <location>
        <begin position="407"/>
        <end position="556"/>
    </location>
</feature>
<sequence length="613" mass="66940">MASRPIPGPVLTVDNDDHPFSSSPPRARSSVVPSVLPYLRRLDIADDMQSPHAHKPPLLTLKLSSPSFLNAQVKDDLSRTPLYTISTKDSNTTLIRSDPWDGSTTAAQITWPQCASGKGKGKEVDGPQLSIREGRWRPVDEFLRPGSVLSFPSRFKIPGYSHALKWKAVGSSYWCTAASAKGPIAILEPSVESMPARIKVFETLHDKYDVRPMLVHHGVSILLLDYLLVSALLLVTNSQEWTSVSKYDARSLHSSSRSKPSRGLSLKSAPVSSSPQWKRILHGDHFFPKRASTLSSHGMSNIPHPTTPTSARQLAKIIHGDPIHPTLRTPSPDFSISDNDESESELETDPEPEEVTGLRIRAPTVSSRAPSPSAESVFYPLTPASAPAHTYLDPSFYVPPVPPVPVQYASSSSSRGESPSLQWASSSRKIRELPAPPKHSYSHRSRSNPPRPRTAPRPVTSPGGSACSDSSGSSVTVDRRTLTLERRPSYDVITRTSSMTGRTLPLPPPHSPVDARENILRHSQSTTRLDGRSDRRTSQYPSRTLPATPTSASRWLGHKSMGSFSEWLASTGSPPHIQESFYDVDTPPPAYSSIDFAAGHDVVPPVPPLPHNI</sequence>
<protein>
    <submittedName>
        <fullName evidence="2">Uncharacterized protein</fullName>
    </submittedName>
</protein>
<feature type="region of interest" description="Disordered" evidence="1">
    <location>
        <begin position="1"/>
        <end position="30"/>
    </location>
</feature>
<feature type="compositionally biased region" description="Low complexity" evidence="1">
    <location>
        <begin position="21"/>
        <end position="30"/>
    </location>
</feature>
<feature type="compositionally biased region" description="Polar residues" evidence="1">
    <location>
        <begin position="364"/>
        <end position="374"/>
    </location>
</feature>
<feature type="compositionally biased region" description="Basic and acidic residues" evidence="1">
    <location>
        <begin position="477"/>
        <end position="489"/>
    </location>
</feature>
<evidence type="ECO:0000313" key="2">
    <source>
        <dbReference type="EMBL" id="KAF5348697.1"/>
    </source>
</evidence>
<feature type="compositionally biased region" description="Low complexity" evidence="1">
    <location>
        <begin position="456"/>
        <end position="474"/>
    </location>
</feature>
<keyword evidence="3" id="KW-1185">Reference proteome</keyword>
<feature type="region of interest" description="Disordered" evidence="1">
    <location>
        <begin position="322"/>
        <end position="374"/>
    </location>
</feature>
<organism evidence="2 3">
    <name type="scientific">Tetrapyrgos nigripes</name>
    <dbReference type="NCBI Taxonomy" id="182062"/>
    <lineage>
        <taxon>Eukaryota</taxon>
        <taxon>Fungi</taxon>
        <taxon>Dikarya</taxon>
        <taxon>Basidiomycota</taxon>
        <taxon>Agaricomycotina</taxon>
        <taxon>Agaricomycetes</taxon>
        <taxon>Agaricomycetidae</taxon>
        <taxon>Agaricales</taxon>
        <taxon>Marasmiineae</taxon>
        <taxon>Marasmiaceae</taxon>
        <taxon>Tetrapyrgos</taxon>
    </lineage>
</organism>
<dbReference type="Proteomes" id="UP000559256">
    <property type="component" value="Unassembled WGS sequence"/>
</dbReference>
<dbReference type="OrthoDB" id="3270497at2759"/>
<dbReference type="EMBL" id="JAACJM010000085">
    <property type="protein sequence ID" value="KAF5348697.1"/>
    <property type="molecule type" value="Genomic_DNA"/>
</dbReference>
<accession>A0A8H5CY21</accession>
<gene>
    <name evidence="2" type="ORF">D9758_006861</name>
</gene>
<feature type="compositionally biased region" description="Acidic residues" evidence="1">
    <location>
        <begin position="338"/>
        <end position="354"/>
    </location>
</feature>
<comment type="caution">
    <text evidence="2">The sequence shown here is derived from an EMBL/GenBank/DDBJ whole genome shotgun (WGS) entry which is preliminary data.</text>
</comment>
<proteinExistence type="predicted"/>
<reference evidence="2 3" key="1">
    <citation type="journal article" date="2020" name="ISME J.">
        <title>Uncovering the hidden diversity of litter-decomposition mechanisms in mushroom-forming fungi.</title>
        <authorList>
            <person name="Floudas D."/>
            <person name="Bentzer J."/>
            <person name="Ahren D."/>
            <person name="Johansson T."/>
            <person name="Persson P."/>
            <person name="Tunlid A."/>
        </authorList>
    </citation>
    <scope>NUCLEOTIDE SEQUENCE [LARGE SCALE GENOMIC DNA]</scope>
    <source>
        <strain evidence="2 3">CBS 291.85</strain>
    </source>
</reference>
<name>A0A8H5CY21_9AGAR</name>
<evidence type="ECO:0000313" key="3">
    <source>
        <dbReference type="Proteomes" id="UP000559256"/>
    </source>
</evidence>
<feature type="compositionally biased region" description="Polar residues" evidence="1">
    <location>
        <begin position="538"/>
        <end position="553"/>
    </location>
</feature>